<reference evidence="1 2" key="1">
    <citation type="submission" date="2020-03" db="EMBL/GenBank/DDBJ databases">
        <title>Rubrivivax benzoatilyticus JA2 (sequenced after 10 years sub-culturing).</title>
        <authorList>
            <person name="Gupta D."/>
            <person name="Chintalapati S."/>
            <person name="Chintalapati V.R."/>
        </authorList>
    </citation>
    <scope>NUCLEOTIDE SEQUENCE [LARGE SCALE GENOMIC DNA]</scope>
    <source>
        <strain evidence="1 2">JA2-Mal</strain>
    </source>
</reference>
<dbReference type="EMBL" id="JAAOCD010000002">
    <property type="protein sequence ID" value="NHK97690.1"/>
    <property type="molecule type" value="Genomic_DNA"/>
</dbReference>
<accession>A0ABX0HTS5</accession>
<proteinExistence type="predicted"/>
<name>A0ABX0HTS5_9BURK</name>
<keyword evidence="2" id="KW-1185">Reference proteome</keyword>
<dbReference type="Proteomes" id="UP000802098">
    <property type="component" value="Unassembled WGS sequence"/>
</dbReference>
<gene>
    <name evidence="1" type="ORF">G7087_04820</name>
</gene>
<evidence type="ECO:0000313" key="1">
    <source>
        <dbReference type="EMBL" id="NHK97690.1"/>
    </source>
</evidence>
<organism evidence="1 2">
    <name type="scientific">Rubrivivax benzoatilyticus</name>
    <dbReference type="NCBI Taxonomy" id="316997"/>
    <lineage>
        <taxon>Bacteria</taxon>
        <taxon>Pseudomonadati</taxon>
        <taxon>Pseudomonadota</taxon>
        <taxon>Betaproteobacteria</taxon>
        <taxon>Burkholderiales</taxon>
        <taxon>Sphaerotilaceae</taxon>
        <taxon>Rubrivivax</taxon>
    </lineage>
</organism>
<protein>
    <submittedName>
        <fullName evidence="1">Uncharacterized protein</fullName>
    </submittedName>
</protein>
<comment type="caution">
    <text evidence="1">The sequence shown here is derived from an EMBL/GenBank/DDBJ whole genome shotgun (WGS) entry which is preliminary data.</text>
</comment>
<sequence>MRTTAPLLLPAGPGPIRRASARTLEAASRGLALLARWLQTEAARPDGDAVLEFHAEADALEGALYLDGELVARIPGVTRL</sequence>
<evidence type="ECO:0000313" key="2">
    <source>
        <dbReference type="Proteomes" id="UP000802098"/>
    </source>
</evidence>
<dbReference type="RefSeq" id="WP_009855572.1">
    <property type="nucleotide sequence ID" value="NZ_JAAOCD010000002.1"/>
</dbReference>